<dbReference type="AlphaFoldDB" id="A0AAD5ZJT5"/>
<evidence type="ECO:0000313" key="2">
    <source>
        <dbReference type="EMBL" id="KAJ3698969.1"/>
    </source>
</evidence>
<protein>
    <recommendedName>
        <fullName evidence="1">FAD dependent oxidoreductase domain-containing protein</fullName>
    </recommendedName>
</protein>
<proteinExistence type="predicted"/>
<accession>A0AAD5ZJT5</accession>
<dbReference type="InterPro" id="IPR036188">
    <property type="entry name" value="FAD/NAD-bd_sf"/>
</dbReference>
<dbReference type="PANTHER" id="PTHR13847">
    <property type="entry name" value="SARCOSINE DEHYDROGENASE-RELATED"/>
    <property type="match status" value="1"/>
</dbReference>
<organism evidence="2 3">
    <name type="scientific">Rhynchospora tenuis</name>
    <dbReference type="NCBI Taxonomy" id="198213"/>
    <lineage>
        <taxon>Eukaryota</taxon>
        <taxon>Viridiplantae</taxon>
        <taxon>Streptophyta</taxon>
        <taxon>Embryophyta</taxon>
        <taxon>Tracheophyta</taxon>
        <taxon>Spermatophyta</taxon>
        <taxon>Magnoliopsida</taxon>
        <taxon>Liliopsida</taxon>
        <taxon>Poales</taxon>
        <taxon>Cyperaceae</taxon>
        <taxon>Cyperoideae</taxon>
        <taxon>Rhynchosporeae</taxon>
        <taxon>Rhynchospora</taxon>
    </lineage>
</organism>
<sequence>MAPPFEPHTASALLSSRLNPLQNPNPLNPVFVGAHSRIRRGTRNGGSRYNVLCTAMSPRNMSSSRYAILGAGFAGLSVAWHLLKHTHKGSHVCVDIFDDHGIGGGASGVAGGLLHPYSPKAKLLWKGAEFWKECLELLAVAEQANSVQRVKESTDCVDGGIVLRRGILRPATRQKSVDILMENASSCLESCILETLDEKAAQSLIPGLCAPFDLAIYMPGAMSIQPKRYLQALFSACQNLANDQSKSTGKEIIINLHTQHVSNLQQLSGEYDSVIVCLGARVNTLPELLGKLPLRTCRGIVSELHLPTASRGEYADQSPSILSDAWLAFQGPRQVYMGSTWDWNSENYDQNVSKEECAEATEELISRASIFYPEIRRWSLVGAKAGLRAMPPLTENGSVPLLGCLNDLIGDRTNCMFWLVGGLGARGLLYHGLVGKLTSQAAISCDESVIPFEFIDWKKRMPCIVS</sequence>
<gene>
    <name evidence="2" type="ORF">LUZ61_002674</name>
</gene>
<feature type="domain" description="FAD dependent oxidoreductase" evidence="1">
    <location>
        <begin position="66"/>
        <end position="440"/>
    </location>
</feature>
<name>A0AAD5ZJT5_9POAL</name>
<dbReference type="EMBL" id="JAMRDG010000001">
    <property type="protein sequence ID" value="KAJ3698969.1"/>
    <property type="molecule type" value="Genomic_DNA"/>
</dbReference>
<dbReference type="Pfam" id="PF01266">
    <property type="entry name" value="DAO"/>
    <property type="match status" value="1"/>
</dbReference>
<dbReference type="Proteomes" id="UP001210211">
    <property type="component" value="Unassembled WGS sequence"/>
</dbReference>
<keyword evidence="3" id="KW-1185">Reference proteome</keyword>
<dbReference type="PANTHER" id="PTHR13847:SF261">
    <property type="entry name" value="FAD-DEPENDENT OXIDOREDUCTASE FAMILY PROTEIN"/>
    <property type="match status" value="1"/>
</dbReference>
<comment type="caution">
    <text evidence="2">The sequence shown here is derived from an EMBL/GenBank/DDBJ whole genome shotgun (WGS) entry which is preliminary data.</text>
</comment>
<dbReference type="SUPFAM" id="SSF51971">
    <property type="entry name" value="Nucleotide-binding domain"/>
    <property type="match status" value="1"/>
</dbReference>
<dbReference type="Gene3D" id="3.50.50.60">
    <property type="entry name" value="FAD/NAD(P)-binding domain"/>
    <property type="match status" value="1"/>
</dbReference>
<evidence type="ECO:0000259" key="1">
    <source>
        <dbReference type="Pfam" id="PF01266"/>
    </source>
</evidence>
<dbReference type="InterPro" id="IPR006076">
    <property type="entry name" value="FAD-dep_OxRdtase"/>
</dbReference>
<dbReference type="GO" id="GO:0005737">
    <property type="term" value="C:cytoplasm"/>
    <property type="evidence" value="ECO:0007669"/>
    <property type="project" value="TreeGrafter"/>
</dbReference>
<reference evidence="2 3" key="1">
    <citation type="journal article" date="2022" name="Cell">
        <title>Repeat-based holocentromeres influence genome architecture and karyotype evolution.</title>
        <authorList>
            <person name="Hofstatter P.G."/>
            <person name="Thangavel G."/>
            <person name="Lux T."/>
            <person name="Neumann P."/>
            <person name="Vondrak T."/>
            <person name="Novak P."/>
            <person name="Zhang M."/>
            <person name="Costa L."/>
            <person name="Castellani M."/>
            <person name="Scott A."/>
            <person name="Toegelov H."/>
            <person name="Fuchs J."/>
            <person name="Mata-Sucre Y."/>
            <person name="Dias Y."/>
            <person name="Vanzela A.L.L."/>
            <person name="Huettel B."/>
            <person name="Almeida C.C.S."/>
            <person name="Simkova H."/>
            <person name="Souza G."/>
            <person name="Pedrosa-Harand A."/>
            <person name="Macas J."/>
            <person name="Mayer K.F.X."/>
            <person name="Houben A."/>
            <person name="Marques A."/>
        </authorList>
    </citation>
    <scope>NUCLEOTIDE SEQUENCE [LARGE SCALE GENOMIC DNA]</scope>
    <source>
        <strain evidence="2">RhyTen1mFocal</strain>
    </source>
</reference>
<dbReference type="Gene3D" id="3.30.9.10">
    <property type="entry name" value="D-Amino Acid Oxidase, subunit A, domain 2"/>
    <property type="match status" value="1"/>
</dbReference>
<evidence type="ECO:0000313" key="3">
    <source>
        <dbReference type="Proteomes" id="UP001210211"/>
    </source>
</evidence>